<feature type="compositionally biased region" description="Pro residues" evidence="1">
    <location>
        <begin position="669"/>
        <end position="680"/>
    </location>
</feature>
<feature type="region of interest" description="Disordered" evidence="1">
    <location>
        <begin position="1"/>
        <end position="22"/>
    </location>
</feature>
<dbReference type="Proteomes" id="UP001201163">
    <property type="component" value="Unassembled WGS sequence"/>
</dbReference>
<dbReference type="Pfam" id="PF25372">
    <property type="entry name" value="DUF7885"/>
    <property type="match status" value="1"/>
</dbReference>
<reference evidence="4" key="1">
    <citation type="submission" date="2022-01" db="EMBL/GenBank/DDBJ databases">
        <title>Comparative genomics reveals a dynamic genome evolution in the ectomycorrhizal milk-cap (Lactarius) mushrooms.</title>
        <authorList>
            <consortium name="DOE Joint Genome Institute"/>
            <person name="Lebreton A."/>
            <person name="Tang N."/>
            <person name="Kuo A."/>
            <person name="LaButti K."/>
            <person name="Drula E."/>
            <person name="Barry K."/>
            <person name="Clum A."/>
            <person name="Lipzen A."/>
            <person name="Mousain D."/>
            <person name="Ng V."/>
            <person name="Wang R."/>
            <person name="Wang X."/>
            <person name="Dai Y."/>
            <person name="Henrissat B."/>
            <person name="Grigoriev I.V."/>
            <person name="Guerin-Laguette A."/>
            <person name="Yu F."/>
            <person name="Martin F.M."/>
        </authorList>
    </citation>
    <scope>NUCLEOTIDE SEQUENCE</scope>
    <source>
        <strain evidence="4">QP</strain>
    </source>
</reference>
<evidence type="ECO:0000256" key="1">
    <source>
        <dbReference type="SAM" id="MobiDB-lite"/>
    </source>
</evidence>
<dbReference type="GO" id="GO:0031146">
    <property type="term" value="P:SCF-dependent proteasomal ubiquitin-dependent protein catabolic process"/>
    <property type="evidence" value="ECO:0007669"/>
    <property type="project" value="TreeGrafter"/>
</dbReference>
<evidence type="ECO:0000313" key="4">
    <source>
        <dbReference type="EMBL" id="KAH8999194.1"/>
    </source>
</evidence>
<proteinExistence type="predicted"/>
<gene>
    <name evidence="4" type="ORF">EDB92DRAFT_1790723</name>
</gene>
<dbReference type="CDD" id="cd09917">
    <property type="entry name" value="F-box_SF"/>
    <property type="match status" value="1"/>
</dbReference>
<dbReference type="SMART" id="SM00367">
    <property type="entry name" value="LRR_CC"/>
    <property type="match status" value="11"/>
</dbReference>
<evidence type="ECO:0000259" key="2">
    <source>
        <dbReference type="Pfam" id="PF12937"/>
    </source>
</evidence>
<dbReference type="Pfam" id="PF12937">
    <property type="entry name" value="F-box-like"/>
    <property type="match status" value="1"/>
</dbReference>
<name>A0AAD4QH64_9AGAM</name>
<evidence type="ECO:0000259" key="3">
    <source>
        <dbReference type="Pfam" id="PF25372"/>
    </source>
</evidence>
<feature type="compositionally biased region" description="Polar residues" evidence="1">
    <location>
        <begin position="861"/>
        <end position="875"/>
    </location>
</feature>
<feature type="region of interest" description="Disordered" evidence="1">
    <location>
        <begin position="831"/>
        <end position="918"/>
    </location>
</feature>
<feature type="domain" description="F-box/LRR-repeat protein 15-like leucin rich repeat" evidence="3">
    <location>
        <begin position="329"/>
        <end position="496"/>
    </location>
</feature>
<evidence type="ECO:0008006" key="6">
    <source>
        <dbReference type="Google" id="ProtNLM"/>
    </source>
</evidence>
<feature type="compositionally biased region" description="Basic and acidic residues" evidence="1">
    <location>
        <begin position="844"/>
        <end position="860"/>
    </location>
</feature>
<dbReference type="SUPFAM" id="SSF52047">
    <property type="entry name" value="RNI-like"/>
    <property type="match status" value="1"/>
</dbReference>
<dbReference type="EMBL" id="JAKELL010000004">
    <property type="protein sequence ID" value="KAH8999194.1"/>
    <property type="molecule type" value="Genomic_DNA"/>
</dbReference>
<accession>A0AAD4QH64</accession>
<dbReference type="PANTHER" id="PTHR13318">
    <property type="entry name" value="PARTNER OF PAIRED, ISOFORM B-RELATED"/>
    <property type="match status" value="1"/>
</dbReference>
<feature type="domain" description="F-box" evidence="2">
    <location>
        <begin position="61"/>
        <end position="104"/>
    </location>
</feature>
<dbReference type="InterPro" id="IPR006553">
    <property type="entry name" value="Leu-rich_rpt_Cys-con_subtyp"/>
</dbReference>
<dbReference type="Gene3D" id="3.80.10.10">
    <property type="entry name" value="Ribonuclease Inhibitor"/>
    <property type="match status" value="3"/>
</dbReference>
<feature type="compositionally biased region" description="Polar residues" evidence="1">
    <location>
        <begin position="1"/>
        <end position="18"/>
    </location>
</feature>
<feature type="region of interest" description="Disordered" evidence="1">
    <location>
        <begin position="596"/>
        <end position="700"/>
    </location>
</feature>
<dbReference type="InterPro" id="IPR001810">
    <property type="entry name" value="F-box_dom"/>
</dbReference>
<dbReference type="GO" id="GO:0019005">
    <property type="term" value="C:SCF ubiquitin ligase complex"/>
    <property type="evidence" value="ECO:0007669"/>
    <property type="project" value="TreeGrafter"/>
</dbReference>
<sequence length="918" mass="100927">MPQIYAQLSPSQSANSFSDGEEDDNNIFASGELAVASPATWYSRIHHVQTTARTPPHSPASHLPPEILINILKHLSSPRDIHSTLLVSRSWCECSVELLWHKPTVPDFNTLIKIMQVLSREEPTFTYSQFIRRLNFISVGSEMSDSIFGRLAPCVRLERLTLVGCSNLSDDVIARTVPHFPNLVAIDLSGVDGVTDRTVFTLADCCPKLQGINLLGCRRVSSTSIGALAEKCPLLRRVKLTGLADLTDDPVSNLAIKGSLLLEIDLNGCKKLSDRAVRDIWTHSHNMREMRLSHCQELTDLAFPAPQNIREPPPGPNPFPEFNRFPVSDLPPLRLSRALEHLRMLDLTSCSKITDDAVEGIVSASPRLRNLVLSKCSQLTDRAIESICLLGKHLHYLHLGHASSITDRSVKTLARSCTRLRYIDLANCNQLTDMSVFELASLPKLRRIGLVRVSNLTDEAIYSLGDRHQTLERVHLSYCDRITVMAIHYLLQKLQKLNHLSLTGIPAFRRHELQQFCRTPPAEFNTTQRSQFCVFAGEGVNKLRRYLTDLFNSITEEMNPQGDEDQGDGDVGDSVSYVHDEESMDIDDVPPQVTFVPPEQRGLSPPLSSLAVPRSAPRLNGHSNHHAQSYQPMVHRHSTPIRDTEVPTLRAEHPNPSREMRSTTRSPAHSPPPAFGPAPGPSRLNPTERFPTSPAVSEGSSAGAFFRTYQSSSVDGRADGALTPDLVFAEIGHGHGPVTWHGQEPDQNQTYQRVDPATLTVDDRPQYGAGTPQTRGGGNWRTVVQSANIGQGLHGANGVYHAPGGTMNGTYRGGTSHPISSGMTAHGVIGAGMIPTAVPGPPITREERSRGRPRTSRDPQESLQATGTLSGQSQGRGPKRTFRSTLDSVEQHAASFLFGRPLQDGEGSTRKEDSPRGY</sequence>
<evidence type="ECO:0000313" key="5">
    <source>
        <dbReference type="Proteomes" id="UP001201163"/>
    </source>
</evidence>
<dbReference type="InterPro" id="IPR057207">
    <property type="entry name" value="FBXL15_LRR"/>
</dbReference>
<keyword evidence="5" id="KW-1185">Reference proteome</keyword>
<dbReference type="AlphaFoldDB" id="A0AAD4QH64"/>
<protein>
    <recommendedName>
        <fullName evidence="6">F-box domain-containing protein</fullName>
    </recommendedName>
</protein>
<dbReference type="SUPFAM" id="SSF81383">
    <property type="entry name" value="F-box domain"/>
    <property type="match status" value="1"/>
</dbReference>
<dbReference type="InterPro" id="IPR036047">
    <property type="entry name" value="F-box-like_dom_sf"/>
</dbReference>
<dbReference type="InterPro" id="IPR032675">
    <property type="entry name" value="LRR_dom_sf"/>
</dbReference>
<organism evidence="4 5">
    <name type="scientific">Lactarius akahatsu</name>
    <dbReference type="NCBI Taxonomy" id="416441"/>
    <lineage>
        <taxon>Eukaryota</taxon>
        <taxon>Fungi</taxon>
        <taxon>Dikarya</taxon>
        <taxon>Basidiomycota</taxon>
        <taxon>Agaricomycotina</taxon>
        <taxon>Agaricomycetes</taxon>
        <taxon>Russulales</taxon>
        <taxon>Russulaceae</taxon>
        <taxon>Lactarius</taxon>
    </lineage>
</organism>
<feature type="compositionally biased region" description="Basic and acidic residues" evidence="1">
    <location>
        <begin position="907"/>
        <end position="918"/>
    </location>
</feature>
<comment type="caution">
    <text evidence="4">The sequence shown here is derived from an EMBL/GenBank/DDBJ whole genome shotgun (WGS) entry which is preliminary data.</text>
</comment>
<feature type="compositionally biased region" description="Basic and acidic residues" evidence="1">
    <location>
        <begin position="640"/>
        <end position="662"/>
    </location>
</feature>